<reference evidence="8" key="2">
    <citation type="journal article" date="2023" name="IMA Fungus">
        <title>Comparative genomic study of the Penicillium genus elucidates a diverse pangenome and 15 lateral gene transfer events.</title>
        <authorList>
            <person name="Petersen C."/>
            <person name="Sorensen T."/>
            <person name="Nielsen M.R."/>
            <person name="Sondergaard T.E."/>
            <person name="Sorensen J.L."/>
            <person name="Fitzpatrick D.A."/>
            <person name="Frisvad J.C."/>
            <person name="Nielsen K.L."/>
        </authorList>
    </citation>
    <scope>NUCLEOTIDE SEQUENCE</scope>
    <source>
        <strain evidence="8">IBT 29864</strain>
    </source>
</reference>
<proteinExistence type="predicted"/>
<dbReference type="EMBL" id="JAPZBS010000010">
    <property type="protein sequence ID" value="KAJ5355331.1"/>
    <property type="molecule type" value="Genomic_DNA"/>
</dbReference>
<evidence type="ECO:0000313" key="9">
    <source>
        <dbReference type="Proteomes" id="UP001147782"/>
    </source>
</evidence>
<evidence type="ECO:0000256" key="5">
    <source>
        <dbReference type="ARBA" id="ARBA00023242"/>
    </source>
</evidence>
<dbReference type="Pfam" id="PF04082">
    <property type="entry name" value="Fungal_trans"/>
    <property type="match status" value="1"/>
</dbReference>
<keyword evidence="2" id="KW-0805">Transcription regulation</keyword>
<gene>
    <name evidence="8" type="ORF">N7496_012543</name>
</gene>
<feature type="domain" description="Xylanolytic transcriptional activator regulatory" evidence="7">
    <location>
        <begin position="170"/>
        <end position="243"/>
    </location>
</feature>
<dbReference type="GO" id="GO:0005634">
    <property type="term" value="C:nucleus"/>
    <property type="evidence" value="ECO:0007669"/>
    <property type="project" value="UniProtKB-SubCell"/>
</dbReference>
<name>A0A9W9UUL3_9EURO</name>
<dbReference type="Proteomes" id="UP001147782">
    <property type="component" value="Unassembled WGS sequence"/>
</dbReference>
<comment type="subcellular location">
    <subcellularLocation>
        <location evidence="1">Nucleus</location>
    </subcellularLocation>
</comment>
<dbReference type="GO" id="GO:0006351">
    <property type="term" value="P:DNA-templated transcription"/>
    <property type="evidence" value="ECO:0007669"/>
    <property type="project" value="InterPro"/>
</dbReference>
<feature type="region of interest" description="Disordered" evidence="6">
    <location>
        <begin position="1"/>
        <end position="20"/>
    </location>
</feature>
<dbReference type="GO" id="GO:0008270">
    <property type="term" value="F:zinc ion binding"/>
    <property type="evidence" value="ECO:0007669"/>
    <property type="project" value="InterPro"/>
</dbReference>
<dbReference type="OrthoDB" id="3548654at2759"/>
<keyword evidence="3" id="KW-0238">DNA-binding</keyword>
<dbReference type="CDD" id="cd12148">
    <property type="entry name" value="fungal_TF_MHR"/>
    <property type="match status" value="1"/>
</dbReference>
<keyword evidence="9" id="KW-1185">Reference proteome</keyword>
<evidence type="ECO:0000256" key="1">
    <source>
        <dbReference type="ARBA" id="ARBA00004123"/>
    </source>
</evidence>
<dbReference type="SMART" id="SM00906">
    <property type="entry name" value="Fungal_trans"/>
    <property type="match status" value="1"/>
</dbReference>
<evidence type="ECO:0000256" key="3">
    <source>
        <dbReference type="ARBA" id="ARBA00023125"/>
    </source>
</evidence>
<accession>A0A9W9UUL3</accession>
<evidence type="ECO:0000256" key="4">
    <source>
        <dbReference type="ARBA" id="ARBA00023163"/>
    </source>
</evidence>
<dbReference type="InterPro" id="IPR051711">
    <property type="entry name" value="Stress_Response_Reg"/>
</dbReference>
<keyword evidence="4" id="KW-0804">Transcription</keyword>
<comment type="caution">
    <text evidence="8">The sequence shown here is derived from an EMBL/GenBank/DDBJ whole genome shotgun (WGS) entry which is preliminary data.</text>
</comment>
<dbReference type="AlphaFoldDB" id="A0A9W9UUL3"/>
<keyword evidence="5" id="KW-0539">Nucleus</keyword>
<dbReference type="GeneID" id="81444635"/>
<dbReference type="PANTHER" id="PTHR47540:SF6">
    <property type="entry name" value="ZN(II)2CYS6 TRANSCRIPTION FACTOR (EUROFUNG)"/>
    <property type="match status" value="1"/>
</dbReference>
<dbReference type="PANTHER" id="PTHR47540">
    <property type="entry name" value="THIAMINE REPRESSIBLE GENES REGULATORY PROTEIN THI5"/>
    <property type="match status" value="1"/>
</dbReference>
<feature type="compositionally biased region" description="Basic and acidic residues" evidence="6">
    <location>
        <begin position="10"/>
        <end position="20"/>
    </location>
</feature>
<evidence type="ECO:0000259" key="7">
    <source>
        <dbReference type="SMART" id="SM00906"/>
    </source>
</evidence>
<dbReference type="RefSeq" id="XP_056549354.1">
    <property type="nucleotide sequence ID" value="XM_056705456.1"/>
</dbReference>
<organism evidence="8 9">
    <name type="scientific">Penicillium cataractarum</name>
    <dbReference type="NCBI Taxonomy" id="2100454"/>
    <lineage>
        <taxon>Eukaryota</taxon>
        <taxon>Fungi</taxon>
        <taxon>Dikarya</taxon>
        <taxon>Ascomycota</taxon>
        <taxon>Pezizomycotina</taxon>
        <taxon>Eurotiomycetes</taxon>
        <taxon>Eurotiomycetidae</taxon>
        <taxon>Eurotiales</taxon>
        <taxon>Aspergillaceae</taxon>
        <taxon>Penicillium</taxon>
    </lineage>
</organism>
<dbReference type="GO" id="GO:0043565">
    <property type="term" value="F:sequence-specific DNA binding"/>
    <property type="evidence" value="ECO:0007669"/>
    <property type="project" value="TreeGrafter"/>
</dbReference>
<evidence type="ECO:0000313" key="8">
    <source>
        <dbReference type="EMBL" id="KAJ5355331.1"/>
    </source>
</evidence>
<protein>
    <recommendedName>
        <fullName evidence="7">Xylanolytic transcriptional activator regulatory domain-containing protein</fullName>
    </recommendedName>
</protein>
<dbReference type="GO" id="GO:0045944">
    <property type="term" value="P:positive regulation of transcription by RNA polymerase II"/>
    <property type="evidence" value="ECO:0007669"/>
    <property type="project" value="TreeGrafter"/>
</dbReference>
<sequence length="495" mass="55327">MASIKAKMAGPDKLHLEKPHTVPSSLDKEVYPLHWRPASVEDPPDIGGLPSLDDALYLFETVKHHLDQHYRFFNEDCFTQHLHEFYSTNSLQKATENGLWFVQFLLVLAFGNAFLLRTRSARDPPGSRFFVRAMSLLPDHTTIWKDGILAVEVLALAALYLYSIDHREAAHVYVGQAIRIAQLDGLHTELPEDELGIQTVARCRNLWWTLYVMDRHISSSLGLPFMTQDSDITTALKPGIPGSRHDTTLSLHVKLSYLFSTILTSDEKCVLVATRPLLLSVLKERLDRLGGREDDWQSFLAPTKALISTGIKSALKTLQILADENSQLEVFLPFEMEVTYGAAIHLLIANSLFPKATDKDNFIEEAHNVLDEMIFKGNRLATARKTELAHLEGLFAELTVRVEQYGLQTLSLATPEQLHSNVEGQPSHMQVLHTEGHRQFDLGGIPNCLDTSPSMPNLAGGVELLDDIGISSYEFLSIIDQIGGTERSILDSRAS</sequence>
<reference evidence="8" key="1">
    <citation type="submission" date="2022-11" db="EMBL/GenBank/DDBJ databases">
        <authorList>
            <person name="Petersen C."/>
        </authorList>
    </citation>
    <scope>NUCLEOTIDE SEQUENCE</scope>
    <source>
        <strain evidence="8">IBT 29864</strain>
    </source>
</reference>
<evidence type="ECO:0000256" key="2">
    <source>
        <dbReference type="ARBA" id="ARBA00023015"/>
    </source>
</evidence>
<evidence type="ECO:0000256" key="6">
    <source>
        <dbReference type="SAM" id="MobiDB-lite"/>
    </source>
</evidence>
<dbReference type="InterPro" id="IPR007219">
    <property type="entry name" value="XnlR_reg_dom"/>
</dbReference>